<protein>
    <recommendedName>
        <fullName evidence="6">ADP-dependent (S)-NAD(P)H-hydrate dehydratase</fullName>
        <ecNumber evidence="6">4.2.1.136</ecNumber>
    </recommendedName>
    <alternativeName>
        <fullName evidence="6">ADP-dependent NAD(P)HX dehydratase</fullName>
    </alternativeName>
</protein>
<dbReference type="InterPro" id="IPR000631">
    <property type="entry name" value="CARKD"/>
</dbReference>
<dbReference type="HAMAP" id="MF_01965">
    <property type="entry name" value="NADHX_dehydratase"/>
    <property type="match status" value="1"/>
</dbReference>
<dbReference type="EC" id="4.2.1.136" evidence="6"/>
<feature type="binding site" evidence="6">
    <location>
        <begin position="252"/>
        <end position="256"/>
    </location>
    <ligand>
        <name>AMP</name>
        <dbReference type="ChEBI" id="CHEBI:456215"/>
    </ligand>
</feature>
<feature type="binding site" evidence="6">
    <location>
        <position position="51"/>
    </location>
    <ligand>
        <name>(6S)-NADPHX</name>
        <dbReference type="ChEBI" id="CHEBI:64076"/>
    </ligand>
</feature>
<dbReference type="GO" id="GO:0110051">
    <property type="term" value="P:metabolite repair"/>
    <property type="evidence" value="ECO:0007669"/>
    <property type="project" value="TreeGrafter"/>
</dbReference>
<evidence type="ECO:0000256" key="3">
    <source>
        <dbReference type="ARBA" id="ARBA00022857"/>
    </source>
</evidence>
<keyword evidence="3 6" id="KW-0521">NADP</keyword>
<feature type="binding site" evidence="6">
    <location>
        <position position="281"/>
    </location>
    <ligand>
        <name>AMP</name>
        <dbReference type="ChEBI" id="CHEBI:456215"/>
    </ligand>
</feature>
<keyword evidence="9" id="KW-1185">Reference proteome</keyword>
<evidence type="ECO:0000256" key="4">
    <source>
        <dbReference type="ARBA" id="ARBA00023027"/>
    </source>
</evidence>
<dbReference type="CDD" id="cd01171">
    <property type="entry name" value="YXKO-related"/>
    <property type="match status" value="1"/>
</dbReference>
<comment type="caution">
    <text evidence="8">The sequence shown here is derived from an EMBL/GenBank/DDBJ whole genome shotgun (WGS) entry which is preliminary data.</text>
</comment>
<dbReference type="PANTHER" id="PTHR12592">
    <property type="entry name" value="ATP-DEPENDENT (S)-NAD(P)H-HYDRATE DEHYDRATASE FAMILY MEMBER"/>
    <property type="match status" value="1"/>
</dbReference>
<dbReference type="Gene3D" id="3.40.1190.20">
    <property type="match status" value="1"/>
</dbReference>
<dbReference type="EMBL" id="WWCV01000038">
    <property type="protein sequence ID" value="MYN18972.1"/>
    <property type="molecule type" value="Genomic_DNA"/>
</dbReference>
<evidence type="ECO:0000256" key="1">
    <source>
        <dbReference type="ARBA" id="ARBA00022741"/>
    </source>
</evidence>
<evidence type="ECO:0000313" key="9">
    <source>
        <dbReference type="Proteomes" id="UP000484875"/>
    </source>
</evidence>
<keyword evidence="1 6" id="KW-0547">Nucleotide-binding</keyword>
<dbReference type="GO" id="GO:0046496">
    <property type="term" value="P:nicotinamide nucleotide metabolic process"/>
    <property type="evidence" value="ECO:0007669"/>
    <property type="project" value="UniProtKB-UniRule"/>
</dbReference>
<dbReference type="GO" id="GO:0052855">
    <property type="term" value="F:ADP-dependent NAD(P)H-hydrate dehydratase activity"/>
    <property type="evidence" value="ECO:0007669"/>
    <property type="project" value="UniProtKB-UniRule"/>
</dbReference>
<evidence type="ECO:0000256" key="2">
    <source>
        <dbReference type="ARBA" id="ARBA00022840"/>
    </source>
</evidence>
<dbReference type="PANTHER" id="PTHR12592:SF0">
    <property type="entry name" value="ATP-DEPENDENT (S)-NAD(P)H-HYDRATE DEHYDRATASE"/>
    <property type="match status" value="1"/>
</dbReference>
<keyword evidence="2 6" id="KW-0067">ATP-binding</keyword>
<evidence type="ECO:0000256" key="5">
    <source>
        <dbReference type="ARBA" id="ARBA00023239"/>
    </source>
</evidence>
<comment type="catalytic activity">
    <reaction evidence="6">
        <text>(6S)-NADHX + ADP = AMP + phosphate + NADH + H(+)</text>
        <dbReference type="Rhea" id="RHEA:32223"/>
        <dbReference type="ChEBI" id="CHEBI:15378"/>
        <dbReference type="ChEBI" id="CHEBI:43474"/>
        <dbReference type="ChEBI" id="CHEBI:57945"/>
        <dbReference type="ChEBI" id="CHEBI:64074"/>
        <dbReference type="ChEBI" id="CHEBI:456215"/>
        <dbReference type="ChEBI" id="CHEBI:456216"/>
        <dbReference type="EC" id="4.2.1.136"/>
    </reaction>
</comment>
<dbReference type="Proteomes" id="UP000484875">
    <property type="component" value="Unassembled WGS sequence"/>
</dbReference>
<keyword evidence="5 6" id="KW-0456">Lyase</keyword>
<dbReference type="GO" id="GO:0052856">
    <property type="term" value="F:NAD(P)HX epimerase activity"/>
    <property type="evidence" value="ECO:0007669"/>
    <property type="project" value="TreeGrafter"/>
</dbReference>
<dbReference type="GO" id="GO:0005524">
    <property type="term" value="F:ATP binding"/>
    <property type="evidence" value="ECO:0007669"/>
    <property type="project" value="UniProtKB-KW"/>
</dbReference>
<organism evidence="8 9">
    <name type="scientific">Duganella vulcania</name>
    <dbReference type="NCBI Taxonomy" id="2692166"/>
    <lineage>
        <taxon>Bacteria</taxon>
        <taxon>Pseudomonadati</taxon>
        <taxon>Pseudomonadota</taxon>
        <taxon>Betaproteobacteria</taxon>
        <taxon>Burkholderiales</taxon>
        <taxon>Oxalobacteraceae</taxon>
        <taxon>Telluria group</taxon>
        <taxon>Duganella</taxon>
    </lineage>
</organism>
<comment type="subunit">
    <text evidence="6">Homotetramer.</text>
</comment>
<feature type="domain" description="YjeF C-terminal" evidence="7">
    <location>
        <begin position="18"/>
        <end position="341"/>
    </location>
</feature>
<evidence type="ECO:0000256" key="6">
    <source>
        <dbReference type="HAMAP-Rule" id="MF_01965"/>
    </source>
</evidence>
<comment type="similarity">
    <text evidence="6">Belongs to the NnrD/CARKD family.</text>
</comment>
<feature type="binding site" evidence="6">
    <location>
        <position position="215"/>
    </location>
    <ligand>
        <name>(6S)-NADPHX</name>
        <dbReference type="ChEBI" id="CHEBI:64076"/>
    </ligand>
</feature>
<accession>A0A845HI26</accession>
<comment type="cofactor">
    <cofactor evidence="6">
        <name>Mg(2+)</name>
        <dbReference type="ChEBI" id="CHEBI:18420"/>
    </cofactor>
</comment>
<dbReference type="Pfam" id="PF01256">
    <property type="entry name" value="Carb_kinase"/>
    <property type="match status" value="2"/>
</dbReference>
<gene>
    <name evidence="6" type="primary">nnrD</name>
    <name evidence="8" type="ORF">GTP81_19665</name>
</gene>
<feature type="binding site" evidence="6">
    <location>
        <position position="282"/>
    </location>
    <ligand>
        <name>(6S)-NADPHX</name>
        <dbReference type="ChEBI" id="CHEBI:64076"/>
    </ligand>
</feature>
<comment type="function">
    <text evidence="6">Catalyzes the dehydration of the S-form of NAD(P)HX at the expense of ADP, which is converted to AMP. Together with NAD(P)HX epimerase, which catalyzes the epimerization of the S- and R-forms, the enzyme allows the repair of both epimers of NAD(P)HX, a damaged form of NAD(P)H that is a result of enzymatic or heat-dependent hydration.</text>
</comment>
<dbReference type="SUPFAM" id="SSF53613">
    <property type="entry name" value="Ribokinase-like"/>
    <property type="match status" value="1"/>
</dbReference>
<keyword evidence="4 6" id="KW-0520">NAD</keyword>
<dbReference type="RefSeq" id="WP_161091474.1">
    <property type="nucleotide sequence ID" value="NZ_WWCV01000038.1"/>
</dbReference>
<name>A0A845HI26_9BURK</name>
<sequence>MNETTDTSADIIEISAGMLRDWPLPMPDGDADKEVRGHLLIVAGSREMPGAVLLAATAALRAGAGKLTIATAASGAVALGVALPEARVIGLQETPDGGLRIDGDDLVRAGGLLDDRAGLLDDDGGLLEDRGGLLHEGGGLLRESGGGGAALREACQCASAVLIGPGMQGDAASVALVGALLPHCAHAPLILDAAGMRIAASDGHRFDSKVLLTPHAGELAGLTGADKQDIASQPEAAAREAAQRWHAWVALKGATTVIAAPEGALWRHRGGNTGLAISGSGDALAGLIAGLAARGAALEQAASWGVALHAMAGEQLSLRHGPLGYLAREISAEVPALLRALSTH</sequence>
<evidence type="ECO:0000313" key="8">
    <source>
        <dbReference type="EMBL" id="MYN18972.1"/>
    </source>
</evidence>
<proteinExistence type="inferred from homology"/>
<dbReference type="InterPro" id="IPR029056">
    <property type="entry name" value="Ribokinase-like"/>
</dbReference>
<reference evidence="8 9" key="1">
    <citation type="submission" date="2019-12" db="EMBL/GenBank/DDBJ databases">
        <title>Novel species isolated from a subtropical stream in China.</title>
        <authorList>
            <person name="Lu H."/>
        </authorList>
    </citation>
    <scope>NUCLEOTIDE SEQUENCE [LARGE SCALE GENOMIC DNA]</scope>
    <source>
        <strain evidence="8 9">FT107W</strain>
    </source>
</reference>
<evidence type="ECO:0000259" key="7">
    <source>
        <dbReference type="PROSITE" id="PS51383"/>
    </source>
</evidence>
<dbReference type="AlphaFoldDB" id="A0A845HI26"/>
<dbReference type="PROSITE" id="PS51383">
    <property type="entry name" value="YJEF_C_3"/>
    <property type="match status" value="1"/>
</dbReference>
<feature type="binding site" evidence="6">
    <location>
        <position position="166"/>
    </location>
    <ligand>
        <name>(6S)-NADPHX</name>
        <dbReference type="ChEBI" id="CHEBI:64076"/>
    </ligand>
</feature>
<comment type="catalytic activity">
    <reaction evidence="6">
        <text>(6S)-NADPHX + ADP = AMP + phosphate + NADPH + H(+)</text>
        <dbReference type="Rhea" id="RHEA:32235"/>
        <dbReference type="ChEBI" id="CHEBI:15378"/>
        <dbReference type="ChEBI" id="CHEBI:43474"/>
        <dbReference type="ChEBI" id="CHEBI:57783"/>
        <dbReference type="ChEBI" id="CHEBI:64076"/>
        <dbReference type="ChEBI" id="CHEBI:456215"/>
        <dbReference type="ChEBI" id="CHEBI:456216"/>
        <dbReference type="EC" id="4.2.1.136"/>
    </reaction>
</comment>